<accession>A0A2W7N3B1</accession>
<evidence type="ECO:0000313" key="2">
    <source>
        <dbReference type="Proteomes" id="UP000248646"/>
    </source>
</evidence>
<dbReference type="SUPFAM" id="SSF52540">
    <property type="entry name" value="P-loop containing nucleoside triphosphate hydrolases"/>
    <property type="match status" value="1"/>
</dbReference>
<protein>
    <recommendedName>
        <fullName evidence="3">Nucleotide kinase</fullName>
    </recommendedName>
</protein>
<sequence length="368" mass="42361">MHIFNMDEHVERMEKLTGTITHYMGNSYTGNGVKNFYNEIIQEAYKVYFFKGPLSLKVSTILKEVGYAASRRGKNTEWFYNPLHEDILEGIYIVDNRTLYLQSDDIDPSYYGAGHEWVLYYEAYDERKLRDIGPIIRDKQIANNVWLTKGLQALSRAKTIHDDWEQIIAPSVNWNGIDELLERLIKEAIGNIKLQKRPEITHRLMGSLTPLGAEDTFKSISARLKTRLYIKGLPGSGKSTFMKKFADEAKNHGLDVRYIWCGLDANSVDGIILSELQLCVVDATAPHIHDPEREGDEILDFFAHIDQSLVDDEALLQIREVYVNEIEVAQDYISTYAEDLRIIKKLYDSAIDEDKWRALENKMIATVE</sequence>
<dbReference type="Gene3D" id="3.40.50.300">
    <property type="entry name" value="P-loop containing nucleotide triphosphate hydrolases"/>
    <property type="match status" value="1"/>
</dbReference>
<proteinExistence type="predicted"/>
<dbReference type="EMBL" id="QKZI01000002">
    <property type="protein sequence ID" value="PZX05804.1"/>
    <property type="molecule type" value="Genomic_DNA"/>
</dbReference>
<keyword evidence="2" id="KW-1185">Reference proteome</keyword>
<dbReference type="RefSeq" id="WP_146249620.1">
    <property type="nucleotide sequence ID" value="NZ_QKZI01000002.1"/>
</dbReference>
<evidence type="ECO:0008006" key="3">
    <source>
        <dbReference type="Google" id="ProtNLM"/>
    </source>
</evidence>
<dbReference type="AlphaFoldDB" id="A0A2W7N3B1"/>
<name>A0A2W7N3B1_9BACI</name>
<comment type="caution">
    <text evidence="1">The sequence shown here is derived from an EMBL/GenBank/DDBJ whole genome shotgun (WGS) entry which is preliminary data.</text>
</comment>
<dbReference type="InterPro" id="IPR027417">
    <property type="entry name" value="P-loop_NTPase"/>
</dbReference>
<reference evidence="1 2" key="1">
    <citation type="submission" date="2018-06" db="EMBL/GenBank/DDBJ databases">
        <title>Genomic Encyclopedia of Type Strains, Phase IV (KMG-IV): sequencing the most valuable type-strain genomes for metagenomic binning, comparative biology and taxonomic classification.</title>
        <authorList>
            <person name="Goeker M."/>
        </authorList>
    </citation>
    <scope>NUCLEOTIDE SEQUENCE [LARGE SCALE GENOMIC DNA]</scope>
    <source>
        <strain evidence="1 2">DSM 5</strain>
    </source>
</reference>
<dbReference type="Proteomes" id="UP000248646">
    <property type="component" value="Unassembled WGS sequence"/>
</dbReference>
<organism evidence="1 2">
    <name type="scientific">Psychrobacillus insolitus</name>
    <dbReference type="NCBI Taxonomy" id="1461"/>
    <lineage>
        <taxon>Bacteria</taxon>
        <taxon>Bacillati</taxon>
        <taxon>Bacillota</taxon>
        <taxon>Bacilli</taxon>
        <taxon>Bacillales</taxon>
        <taxon>Bacillaceae</taxon>
        <taxon>Psychrobacillus</taxon>
    </lineage>
</organism>
<evidence type="ECO:0000313" key="1">
    <source>
        <dbReference type="EMBL" id="PZX05804.1"/>
    </source>
</evidence>
<dbReference type="OrthoDB" id="9781752at2"/>
<gene>
    <name evidence="1" type="ORF">C7437_102270</name>
</gene>